<dbReference type="Pfam" id="PF02481">
    <property type="entry name" value="DNA_processg_A"/>
    <property type="match status" value="1"/>
</dbReference>
<sequence>MADDAIDAWLRLIRAPGLGGTGTRRLLASLGSAQAVVGANAAQLRAAGAPDITIQWFDAPDTDALAADRAWLDASPNHHLITCDSADFPTLLGRAQRAPAALFVAGDPQWLWFAQIAIVGSRNPTDGGIANARDFSRALARSGLVVTSGLADGIDAAAHRAALDVGQATVAVVATGPDLVYPTRNRALADAIMAQGAIVTEYPPGTPAQRQNFPMRNRIIAGLTLGTLVVEAAQRSGALITAREAAESGREVFALPGSIHNPLAKGCHRLIREGAALVETAQEIIEAIGPRAQELATALRGRLTEGPTASSGDATAAAGPEEDADYRRLRAALGHDPVPIDVLAQRTGLTVETLSSMLILMELDGRVAAAHGRYALRHHGGSGTRHHPAQAEDG</sequence>
<evidence type="ECO:0000256" key="1">
    <source>
        <dbReference type="ARBA" id="ARBA00006525"/>
    </source>
</evidence>
<dbReference type="Proteomes" id="UP001364472">
    <property type="component" value="Unassembled WGS sequence"/>
</dbReference>
<evidence type="ECO:0000259" key="2">
    <source>
        <dbReference type="Pfam" id="PF02481"/>
    </source>
</evidence>
<dbReference type="SUPFAM" id="SSF102405">
    <property type="entry name" value="MCP/YpsA-like"/>
    <property type="match status" value="1"/>
</dbReference>
<dbReference type="PANTHER" id="PTHR43022:SF1">
    <property type="entry name" value="PROTEIN SMF"/>
    <property type="match status" value="1"/>
</dbReference>
<dbReference type="NCBIfam" id="TIGR00732">
    <property type="entry name" value="dprA"/>
    <property type="match status" value="1"/>
</dbReference>
<evidence type="ECO:0000313" key="4">
    <source>
        <dbReference type="EMBL" id="MEJ1249956.1"/>
    </source>
</evidence>
<comment type="similarity">
    <text evidence="1">Belongs to the DprA/Smf family.</text>
</comment>
<accession>A0AAW9R7T6</accession>
<comment type="caution">
    <text evidence="4">The sequence shown here is derived from an EMBL/GenBank/DDBJ whole genome shotgun (WGS) entry which is preliminary data.</text>
</comment>
<dbReference type="Pfam" id="PF17782">
    <property type="entry name" value="WHD_DprA"/>
    <property type="match status" value="1"/>
</dbReference>
<dbReference type="Gene3D" id="1.10.10.10">
    <property type="entry name" value="Winged helix-like DNA-binding domain superfamily/Winged helix DNA-binding domain"/>
    <property type="match status" value="1"/>
</dbReference>
<gene>
    <name evidence="4" type="primary">dprA</name>
    <name evidence="4" type="ORF">WB794_09760</name>
</gene>
<keyword evidence="5" id="KW-1185">Reference proteome</keyword>
<dbReference type="PANTHER" id="PTHR43022">
    <property type="entry name" value="PROTEIN SMF"/>
    <property type="match status" value="1"/>
</dbReference>
<dbReference type="InterPro" id="IPR041614">
    <property type="entry name" value="DprA_WH"/>
</dbReference>
<dbReference type="GO" id="GO:0009294">
    <property type="term" value="P:DNA-mediated transformation"/>
    <property type="evidence" value="ECO:0007669"/>
    <property type="project" value="InterPro"/>
</dbReference>
<dbReference type="Pfam" id="PF21102">
    <property type="entry name" value="DprA_N"/>
    <property type="match status" value="1"/>
</dbReference>
<evidence type="ECO:0000313" key="5">
    <source>
        <dbReference type="Proteomes" id="UP001364472"/>
    </source>
</evidence>
<proteinExistence type="inferred from homology"/>
<feature type="domain" description="Smf/DprA SLOG" evidence="2">
    <location>
        <begin position="80"/>
        <end position="288"/>
    </location>
</feature>
<dbReference type="InterPro" id="IPR057666">
    <property type="entry name" value="DrpA_SLOG"/>
</dbReference>
<dbReference type="InterPro" id="IPR036388">
    <property type="entry name" value="WH-like_DNA-bd_sf"/>
</dbReference>
<evidence type="ECO:0000259" key="3">
    <source>
        <dbReference type="Pfam" id="PF17782"/>
    </source>
</evidence>
<dbReference type="Gene3D" id="3.40.50.450">
    <property type="match status" value="1"/>
</dbReference>
<reference evidence="4 5" key="1">
    <citation type="journal article" date="2016" name="Antonie Van Leeuwenhoek">
        <title>Denitratimonas tolerans gen. nov., sp. nov., a denitrifying bacterium isolated from a bioreactor for tannery wastewater treatment.</title>
        <authorList>
            <person name="Han S.I."/>
            <person name="Kim J.O."/>
            <person name="Lee Y.R."/>
            <person name="Ekpeghere K.I."/>
            <person name="Koh S.C."/>
            <person name="Whang K.S."/>
        </authorList>
    </citation>
    <scope>NUCLEOTIDE SEQUENCE [LARGE SCALE GENOMIC DNA]</scope>
    <source>
        <strain evidence="4 5">KACC 17565</strain>
    </source>
</reference>
<dbReference type="AlphaFoldDB" id="A0AAW9R7T6"/>
<dbReference type="RefSeq" id="WP_337335675.1">
    <property type="nucleotide sequence ID" value="NZ_JBBDHC010000013.1"/>
</dbReference>
<dbReference type="EMBL" id="JBBDHC010000013">
    <property type="protein sequence ID" value="MEJ1249956.1"/>
    <property type="molecule type" value="Genomic_DNA"/>
</dbReference>
<protein>
    <submittedName>
        <fullName evidence="4">DNA-processing protein DprA</fullName>
    </submittedName>
</protein>
<name>A0AAW9R7T6_9GAMM</name>
<feature type="domain" description="DprA winged helix" evidence="3">
    <location>
        <begin position="315"/>
        <end position="372"/>
    </location>
</feature>
<organism evidence="4 5">
    <name type="scientific">Denitratimonas tolerans</name>
    <dbReference type="NCBI Taxonomy" id="1338420"/>
    <lineage>
        <taxon>Bacteria</taxon>
        <taxon>Pseudomonadati</taxon>
        <taxon>Pseudomonadota</taxon>
        <taxon>Gammaproteobacteria</taxon>
        <taxon>Lysobacterales</taxon>
        <taxon>Lysobacteraceae</taxon>
        <taxon>Denitratimonas</taxon>
    </lineage>
</organism>
<dbReference type="InterPro" id="IPR003488">
    <property type="entry name" value="DprA"/>
</dbReference>